<keyword evidence="6" id="KW-0067">ATP-binding</keyword>
<comment type="subcellular location">
    <subcellularLocation>
        <location evidence="1">Cell membrane</location>
        <topology evidence="1">Multi-pass membrane protein</topology>
    </subcellularLocation>
</comment>
<evidence type="ECO:0000256" key="9">
    <source>
        <dbReference type="SAM" id="Phobius"/>
    </source>
</evidence>
<evidence type="ECO:0000259" key="11">
    <source>
        <dbReference type="PROSITE" id="PS50929"/>
    </source>
</evidence>
<dbReference type="SMART" id="SM00382">
    <property type="entry name" value="AAA"/>
    <property type="match status" value="1"/>
</dbReference>
<evidence type="ECO:0008006" key="13">
    <source>
        <dbReference type="Google" id="ProtNLM"/>
    </source>
</evidence>
<dbReference type="InterPro" id="IPR027417">
    <property type="entry name" value="P-loop_NTPase"/>
</dbReference>
<dbReference type="Pfam" id="PF00664">
    <property type="entry name" value="ABC_membrane"/>
    <property type="match status" value="1"/>
</dbReference>
<feature type="domain" description="ABC transporter" evidence="10">
    <location>
        <begin position="349"/>
        <end position="588"/>
    </location>
</feature>
<gene>
    <name evidence="12" type="ORF">CPEL01642_LOCUS18964</name>
</gene>
<dbReference type="PROSITE" id="PS50929">
    <property type="entry name" value="ABC_TM1F"/>
    <property type="match status" value="1"/>
</dbReference>
<dbReference type="InterPro" id="IPR017871">
    <property type="entry name" value="ABC_transporter-like_CS"/>
</dbReference>
<dbReference type="PROSITE" id="PS50893">
    <property type="entry name" value="ABC_TRANSPORTER_2"/>
    <property type="match status" value="1"/>
</dbReference>
<dbReference type="GO" id="GO:0016887">
    <property type="term" value="F:ATP hydrolysis activity"/>
    <property type="evidence" value="ECO:0007669"/>
    <property type="project" value="InterPro"/>
</dbReference>
<dbReference type="PANTHER" id="PTHR43394">
    <property type="entry name" value="ATP-DEPENDENT PERMEASE MDL1, MITOCHONDRIAL"/>
    <property type="match status" value="1"/>
</dbReference>
<dbReference type="AlphaFoldDB" id="A0A7S0LKU3"/>
<dbReference type="InterPro" id="IPR003593">
    <property type="entry name" value="AAA+_ATPase"/>
</dbReference>
<dbReference type="InterPro" id="IPR011527">
    <property type="entry name" value="ABC1_TM_dom"/>
</dbReference>
<dbReference type="GO" id="GO:0005524">
    <property type="term" value="F:ATP binding"/>
    <property type="evidence" value="ECO:0007669"/>
    <property type="project" value="UniProtKB-KW"/>
</dbReference>
<keyword evidence="4 9" id="KW-0812">Transmembrane</keyword>
<organism evidence="12">
    <name type="scientific">Coccolithus braarudii</name>
    <dbReference type="NCBI Taxonomy" id="221442"/>
    <lineage>
        <taxon>Eukaryota</taxon>
        <taxon>Haptista</taxon>
        <taxon>Haptophyta</taxon>
        <taxon>Prymnesiophyceae</taxon>
        <taxon>Coccolithales</taxon>
        <taxon>Coccolithaceae</taxon>
        <taxon>Coccolithus</taxon>
    </lineage>
</organism>
<evidence type="ECO:0000256" key="1">
    <source>
        <dbReference type="ARBA" id="ARBA00004651"/>
    </source>
</evidence>
<keyword evidence="7 9" id="KW-1133">Transmembrane helix</keyword>
<dbReference type="PANTHER" id="PTHR43394:SF1">
    <property type="entry name" value="ATP-BINDING CASSETTE SUB-FAMILY B MEMBER 10, MITOCHONDRIAL"/>
    <property type="match status" value="1"/>
</dbReference>
<keyword evidence="5" id="KW-0547">Nucleotide-binding</keyword>
<dbReference type="Gene3D" id="1.20.1560.10">
    <property type="entry name" value="ABC transporter type 1, transmembrane domain"/>
    <property type="match status" value="1"/>
</dbReference>
<protein>
    <recommendedName>
        <fullName evidence="13">ATP-dependent transporter ycf16</fullName>
    </recommendedName>
</protein>
<evidence type="ECO:0000256" key="3">
    <source>
        <dbReference type="ARBA" id="ARBA00022475"/>
    </source>
</evidence>
<dbReference type="InterPro" id="IPR036640">
    <property type="entry name" value="ABC1_TM_sf"/>
</dbReference>
<evidence type="ECO:0000256" key="5">
    <source>
        <dbReference type="ARBA" id="ARBA00022741"/>
    </source>
</evidence>
<dbReference type="GO" id="GO:0090374">
    <property type="term" value="P:oligopeptide export from mitochondrion"/>
    <property type="evidence" value="ECO:0007669"/>
    <property type="project" value="TreeGrafter"/>
</dbReference>
<feature type="transmembrane region" description="Helical" evidence="9">
    <location>
        <begin position="167"/>
        <end position="187"/>
    </location>
</feature>
<evidence type="ECO:0000259" key="10">
    <source>
        <dbReference type="PROSITE" id="PS50893"/>
    </source>
</evidence>
<dbReference type="EMBL" id="HBEY01039711">
    <property type="protein sequence ID" value="CAD8615583.1"/>
    <property type="molecule type" value="Transcribed_RNA"/>
</dbReference>
<dbReference type="Pfam" id="PF00005">
    <property type="entry name" value="ABC_tran"/>
    <property type="match status" value="1"/>
</dbReference>
<reference evidence="12" key="1">
    <citation type="submission" date="2021-01" db="EMBL/GenBank/DDBJ databases">
        <authorList>
            <person name="Corre E."/>
            <person name="Pelletier E."/>
            <person name="Niang G."/>
            <person name="Scheremetjew M."/>
            <person name="Finn R."/>
            <person name="Kale V."/>
            <person name="Holt S."/>
            <person name="Cochrane G."/>
            <person name="Meng A."/>
            <person name="Brown T."/>
            <person name="Cohen L."/>
        </authorList>
    </citation>
    <scope>NUCLEOTIDE SEQUENCE</scope>
    <source>
        <strain evidence="12">PLY182g</strain>
    </source>
</reference>
<dbReference type="PROSITE" id="PS00211">
    <property type="entry name" value="ABC_TRANSPORTER_1"/>
    <property type="match status" value="1"/>
</dbReference>
<dbReference type="SUPFAM" id="SSF52540">
    <property type="entry name" value="P-loop containing nucleoside triphosphate hydrolases"/>
    <property type="match status" value="1"/>
</dbReference>
<dbReference type="InterPro" id="IPR003439">
    <property type="entry name" value="ABC_transporter-like_ATP-bd"/>
</dbReference>
<accession>A0A7S0LKU3</accession>
<feature type="domain" description="ABC transmembrane type-1" evidence="11">
    <location>
        <begin position="26"/>
        <end position="308"/>
    </location>
</feature>
<dbReference type="InterPro" id="IPR039421">
    <property type="entry name" value="Type_1_exporter"/>
</dbReference>
<dbReference type="FunFam" id="3.40.50.300:FF:000221">
    <property type="entry name" value="Multidrug ABC transporter ATP-binding protein"/>
    <property type="match status" value="1"/>
</dbReference>
<name>A0A7S0LKU3_9EUKA</name>
<proteinExistence type="predicted"/>
<evidence type="ECO:0000256" key="6">
    <source>
        <dbReference type="ARBA" id="ARBA00022840"/>
    </source>
</evidence>
<dbReference type="Gene3D" id="3.40.50.300">
    <property type="entry name" value="P-loop containing nucleotide triphosphate hydrolases"/>
    <property type="match status" value="1"/>
</dbReference>
<dbReference type="SUPFAM" id="SSF90123">
    <property type="entry name" value="ABC transporter transmembrane region"/>
    <property type="match status" value="1"/>
</dbReference>
<sequence>MESQPAPGVVRLVRESAPEYPLLCCGIACTGIATLGELSLMGASSTVVDLLSSGTAPTEAEIDGTVGKLMLLFCIVAVFRHLGEYLLRVAGENVVACTQTALFKSLLQLDVAFFDAISAGSLTSVLANDVEAIRLAVAKYFPSLAHHVCACTCALIAMLRISVQLSLTGALVGPVIGILIAYFNSFVRHLTREQQAQLAAASALAAESFAFVRTIKAFGREGHFAAAFAAEAERSRALSLREMAWHKLWNGSNMVMGVAGTLLVIRSGARAVAAGELSAGDLAAFVVYGVMAGHAANDAVNAYAFVTASAGRASRALQMLDQARRAVATDEVDLDAISPSRPLGEAAMVCFSNVSFRYATRCDACVTRVTFKVEYGTTTALVGPSGCGKSSLLLLLLRFYKPEEGCVRVDGTDLAAIPERTLRQLVAVVFQDTPLFSGTIRQNILLGANGEDEARLDCRMVSASVAANAHDFIVASGGYDQQVGERGVTLSGGQRQRIAIARALLGQPRLLLLDEATSALDSKAEAAVQEGFCARDGADRSTVVVAHRLATIRDAFQILVLERGIIVERGTHGSLLAAGGMYARMAALQQVDGAHTARRQCCR</sequence>
<evidence type="ECO:0000256" key="8">
    <source>
        <dbReference type="ARBA" id="ARBA00023136"/>
    </source>
</evidence>
<keyword evidence="8 9" id="KW-0472">Membrane</keyword>
<keyword evidence="3" id="KW-1003">Cell membrane</keyword>
<keyword evidence="2" id="KW-0813">Transport</keyword>
<evidence type="ECO:0000256" key="4">
    <source>
        <dbReference type="ARBA" id="ARBA00022692"/>
    </source>
</evidence>
<evidence type="ECO:0000256" key="7">
    <source>
        <dbReference type="ARBA" id="ARBA00022989"/>
    </source>
</evidence>
<dbReference type="GO" id="GO:0015421">
    <property type="term" value="F:ABC-type oligopeptide transporter activity"/>
    <property type="evidence" value="ECO:0007669"/>
    <property type="project" value="TreeGrafter"/>
</dbReference>
<evidence type="ECO:0000256" key="2">
    <source>
        <dbReference type="ARBA" id="ARBA00022448"/>
    </source>
</evidence>
<evidence type="ECO:0000313" key="12">
    <source>
        <dbReference type="EMBL" id="CAD8615583.1"/>
    </source>
</evidence>
<dbReference type="GO" id="GO:0005743">
    <property type="term" value="C:mitochondrial inner membrane"/>
    <property type="evidence" value="ECO:0007669"/>
    <property type="project" value="TreeGrafter"/>
</dbReference>
<dbReference type="GO" id="GO:0005886">
    <property type="term" value="C:plasma membrane"/>
    <property type="evidence" value="ECO:0007669"/>
    <property type="project" value="UniProtKB-SubCell"/>
</dbReference>